<name>A0AAW8CQ51_9PAST</name>
<accession>A0AAW8CQ51</accession>
<dbReference type="EMBL" id="JASAYJ010000018">
    <property type="protein sequence ID" value="MDP8187756.1"/>
    <property type="molecule type" value="Genomic_DNA"/>
</dbReference>
<dbReference type="RefSeq" id="WP_213156468.1">
    <property type="nucleotide sequence ID" value="NZ_JASAVV010000017.1"/>
</dbReference>
<organism evidence="1 2">
    <name type="scientific">Pasteurella atlantica</name>
    <dbReference type="NCBI Taxonomy" id="2827233"/>
    <lineage>
        <taxon>Bacteria</taxon>
        <taxon>Pseudomonadati</taxon>
        <taxon>Pseudomonadota</taxon>
        <taxon>Gammaproteobacteria</taxon>
        <taxon>Pasteurellales</taxon>
        <taxon>Pasteurellaceae</taxon>
        <taxon>Pasteurella</taxon>
    </lineage>
</organism>
<evidence type="ECO:0000313" key="1">
    <source>
        <dbReference type="EMBL" id="MDP8187756.1"/>
    </source>
</evidence>
<sequence length="290" mass="33928">MNATQNLRILSQIFSPPMFQKIVREGDVALFQKQTTKYLNLTDNNYTNLDIIKLLYKMLQKKYRCEYIYKNYLFLNIIKEYGLTKTLTINEFKISSSKADLLLLNGSARVFEIKTELDDFSKLSKQLEDYQKFADFVFIVTNEKNGVKLSVEYANTNIGIIIFNGQNKLEMLKEAGSNVSLFDFDTIFKLLRKQEYLDLVADNFGVIPAVPNTKIFRACYEELATIDIIKFQQQVINKLKERKLLNPSLLRSRKTPKELKYICNSLNFNEQEYHSLYNFLKEGNQCISHM</sequence>
<dbReference type="InterPro" id="IPR047729">
    <property type="entry name" value="Sce7726-like"/>
</dbReference>
<protein>
    <submittedName>
        <fullName evidence="1">Sce7726 family protein</fullName>
    </submittedName>
</protein>
<reference evidence="1" key="1">
    <citation type="journal article" date="2023" name="Front. Microbiol.">
        <title>Phylogeography and host specificity of Pasteurellaceae pathogenic to sea-farmed fish in the north-east Atlantic.</title>
        <authorList>
            <person name="Gulla S."/>
            <person name="Colquhoun D.J."/>
            <person name="Olsen A.B."/>
            <person name="Spilsberg B."/>
            <person name="Lagesen K."/>
            <person name="Aakesson C.P."/>
            <person name="Strom S."/>
            <person name="Manji F."/>
            <person name="Birkbeck T.H."/>
            <person name="Nilsen H.K."/>
        </authorList>
    </citation>
    <scope>NUCLEOTIDE SEQUENCE</scope>
    <source>
        <strain evidence="1">VIB1234</strain>
    </source>
</reference>
<dbReference type="Proteomes" id="UP001230466">
    <property type="component" value="Unassembled WGS sequence"/>
</dbReference>
<evidence type="ECO:0000313" key="2">
    <source>
        <dbReference type="Proteomes" id="UP001230466"/>
    </source>
</evidence>
<gene>
    <name evidence="1" type="ORF">QJU78_08255</name>
</gene>
<comment type="caution">
    <text evidence="1">The sequence shown here is derived from an EMBL/GenBank/DDBJ whole genome shotgun (WGS) entry which is preliminary data.</text>
</comment>
<dbReference type="NCBIfam" id="NF033832">
    <property type="entry name" value="sce7726_fam"/>
    <property type="match status" value="1"/>
</dbReference>
<dbReference type="AlphaFoldDB" id="A0AAW8CQ51"/>
<proteinExistence type="predicted"/>